<reference evidence="3" key="1">
    <citation type="submission" date="2021-02" db="EMBL/GenBank/DDBJ databases">
        <authorList>
            <person name="Nowell W R."/>
        </authorList>
    </citation>
    <scope>NUCLEOTIDE SEQUENCE</scope>
</reference>
<organism evidence="3 4">
    <name type="scientific">Rotaria magnacalcarata</name>
    <dbReference type="NCBI Taxonomy" id="392030"/>
    <lineage>
        <taxon>Eukaryota</taxon>
        <taxon>Metazoa</taxon>
        <taxon>Spiralia</taxon>
        <taxon>Gnathifera</taxon>
        <taxon>Rotifera</taxon>
        <taxon>Eurotatoria</taxon>
        <taxon>Bdelloidea</taxon>
        <taxon>Philodinida</taxon>
        <taxon>Philodinidae</taxon>
        <taxon>Rotaria</taxon>
    </lineage>
</organism>
<feature type="region of interest" description="Disordered" evidence="1">
    <location>
        <begin position="1"/>
        <end position="62"/>
    </location>
</feature>
<name>A0A8S3JFE3_9BILA</name>
<evidence type="ECO:0000256" key="1">
    <source>
        <dbReference type="SAM" id="MobiDB-lite"/>
    </source>
</evidence>
<dbReference type="Proteomes" id="UP000681967">
    <property type="component" value="Unassembled WGS sequence"/>
</dbReference>
<dbReference type="EMBL" id="CAJOBH010257106">
    <property type="protein sequence ID" value="CAF5149705.1"/>
    <property type="molecule type" value="Genomic_DNA"/>
</dbReference>
<dbReference type="EMBL" id="CAJOBJ010361407">
    <property type="protein sequence ID" value="CAF5218311.1"/>
    <property type="molecule type" value="Genomic_DNA"/>
</dbReference>
<comment type="caution">
    <text evidence="3">The sequence shown here is derived from an EMBL/GenBank/DDBJ whole genome shotgun (WGS) entry which is preliminary data.</text>
</comment>
<sequence>NECHHKKNATTTPTTAATSRTSYRSTMTSNLASNTNSNIKRRESSTGEDSVSEQSPMNCVLA</sequence>
<evidence type="ECO:0000313" key="2">
    <source>
        <dbReference type="EMBL" id="CAF5149705.1"/>
    </source>
</evidence>
<feature type="non-terminal residue" evidence="3">
    <location>
        <position position="1"/>
    </location>
</feature>
<dbReference type="Proteomes" id="UP000681720">
    <property type="component" value="Unassembled WGS sequence"/>
</dbReference>
<gene>
    <name evidence="2" type="ORF">BYL167_LOCUS72045</name>
    <name evidence="3" type="ORF">GIL414_LOCUS82885</name>
</gene>
<dbReference type="AlphaFoldDB" id="A0A8S3JFE3"/>
<accession>A0A8S3JFE3</accession>
<evidence type="ECO:0000313" key="3">
    <source>
        <dbReference type="EMBL" id="CAF5218311.1"/>
    </source>
</evidence>
<feature type="compositionally biased region" description="Low complexity" evidence="1">
    <location>
        <begin position="9"/>
        <end position="29"/>
    </location>
</feature>
<feature type="compositionally biased region" description="Polar residues" evidence="1">
    <location>
        <begin position="47"/>
        <end position="62"/>
    </location>
</feature>
<evidence type="ECO:0000313" key="4">
    <source>
        <dbReference type="Proteomes" id="UP000681720"/>
    </source>
</evidence>
<protein>
    <submittedName>
        <fullName evidence="3">Uncharacterized protein</fullName>
    </submittedName>
</protein>
<proteinExistence type="predicted"/>